<dbReference type="InParanoid" id="A0A1X7V6C2"/>
<feature type="region of interest" description="Disordered" evidence="1">
    <location>
        <begin position="185"/>
        <end position="283"/>
    </location>
</feature>
<feature type="compositionally biased region" description="Polar residues" evidence="1">
    <location>
        <begin position="305"/>
        <end position="314"/>
    </location>
</feature>
<feature type="compositionally biased region" description="Polar residues" evidence="1">
    <location>
        <begin position="251"/>
        <end position="261"/>
    </location>
</feature>
<feature type="compositionally biased region" description="Pro residues" evidence="1">
    <location>
        <begin position="264"/>
        <end position="273"/>
    </location>
</feature>
<feature type="region of interest" description="Disordered" evidence="1">
    <location>
        <begin position="296"/>
        <end position="337"/>
    </location>
</feature>
<sequence length="436" mass="47883">MLEIDEALNEAQAVLKQYINKANSLLQGAENVMDNSARSSQLLQDNSKRAESKIQKYFHRMRCILTDREHYFVSILKRSVEEKKREVIEKKAAFKVSMSGIIEGLKSLDDLSKRDPENISILRDQGQVFEKLDGHMSKMSDNINSDSIEVDSSVTMPCFEDQNFEKLCRQVGDPGFRVSTQNVFGLPPSSPLSATPLLSPSLRKNTSQPPAPPVPPRLKSNSVNTIDPRSNSPLTSPLSSPLTSPTGSDSCISNGDGSQNLISPAPPPIPPKSPSHGKKKHPQWLEECKRQYEEEKANDYEVPSVKQNGSQSPGGNKEHVIENGRNGISKNPVPKPRSRTHAFLGETCPSVSPVPKARTKVFKPIEYNDHTVTVEAPTPGTPPLPVHNFTSSGGPPIEPLVVINSRMMTGPSESKEDKIRPYGVCIGQFSLCCIVS</sequence>
<proteinExistence type="predicted"/>
<feature type="compositionally biased region" description="Low complexity" evidence="1">
    <location>
        <begin position="228"/>
        <end position="250"/>
    </location>
</feature>
<reference evidence="2" key="1">
    <citation type="submission" date="2017-05" db="UniProtKB">
        <authorList>
            <consortium name="EnsemblMetazoa"/>
        </authorList>
    </citation>
    <scope>IDENTIFICATION</scope>
</reference>
<accession>A0A1X7V6C2</accession>
<dbReference type="EnsemblMetazoa" id="Aqu2.1.35057_001">
    <property type="protein sequence ID" value="Aqu2.1.35057_001"/>
    <property type="gene ID" value="Aqu2.1.35057"/>
</dbReference>
<organism evidence="2">
    <name type="scientific">Amphimedon queenslandica</name>
    <name type="common">Sponge</name>
    <dbReference type="NCBI Taxonomy" id="400682"/>
    <lineage>
        <taxon>Eukaryota</taxon>
        <taxon>Metazoa</taxon>
        <taxon>Porifera</taxon>
        <taxon>Demospongiae</taxon>
        <taxon>Heteroscleromorpha</taxon>
        <taxon>Haplosclerida</taxon>
        <taxon>Niphatidae</taxon>
        <taxon>Amphimedon</taxon>
    </lineage>
</organism>
<protein>
    <submittedName>
        <fullName evidence="2">Uncharacterized protein</fullName>
    </submittedName>
</protein>
<dbReference type="AlphaFoldDB" id="A0A1X7V6C2"/>
<evidence type="ECO:0000256" key="1">
    <source>
        <dbReference type="SAM" id="MobiDB-lite"/>
    </source>
</evidence>
<feature type="compositionally biased region" description="Low complexity" evidence="1">
    <location>
        <begin position="191"/>
        <end position="202"/>
    </location>
</feature>
<evidence type="ECO:0000313" key="2">
    <source>
        <dbReference type="EnsemblMetazoa" id="Aqu2.1.35057_001"/>
    </source>
</evidence>
<name>A0A1X7V6C2_AMPQE</name>